<sequence length="737" mass="77942">MRVKTAILISATMMAIAVPSHAQDAPSSAGEPIIVTAQKRSQTLIEVPQSITVVDGSLLEDQHADSFQDYLVNVPGLQLDQSRAGQGRLIIRGVNTEGVASTVGVYVDETPFGSSSGLVNGAVLAGDFDTFDIERIEVLRGPQGTFYGASSLSGVLKFVTNTPSTAGVEARGRVGLETTDGGEMSYYGNAVVNLPLSDMAAFRASGVYRDTGGFIDSIGTAGSDVEENINDSKSYGGRASLLLMPTEAIDLRLTAIVQNIRADAPSLVLADPDTLEILPDGLTQAQYTPSFSDLDYRVYNATGDFDLGFGTLTSSTSYSTQKQDLRTDYTFALGGLIEAVLGVPNDFFQDQSTDSEKFTQELRLAGSASMVDWLIGAYYTEEDGLIQQDFVVASPGTVTPIDGLPATGFAEVVSDYREIAAFANVTLHIGERFDIDIGGRYSDNEQSATQTTDGILAGGFAEFPTYESSEDVFTYSVAPRFELSPDASIFARVAKGFRPGGPNVLPPGAPAEFATYGSDSVVSYEVGFKAQTPDRGLSFDVAAFYIDWDDIQLLAIQDGFGFNANGGSARSKGIEFAATAQPVGGLSLTVNGAYTDAELTADTQIGGFDGDRLPFTPEFSAALIADYNWEVSSGVEASVGGSLRHVSEQSASFDEAFRTANGRQRLVDGYDVVDLRAGVDFGQVALDFYVKNLGNSQGRTSTTAIDVFGGFPLYPGGAIATGVLRPRTFGVSLTAGI</sequence>
<dbReference type="InterPro" id="IPR012910">
    <property type="entry name" value="Plug_dom"/>
</dbReference>
<comment type="subcellular location">
    <subcellularLocation>
        <location evidence="1 11">Cell outer membrane</location>
        <topology evidence="1 11">Multi-pass membrane protein</topology>
    </subcellularLocation>
</comment>
<evidence type="ECO:0000256" key="9">
    <source>
        <dbReference type="ARBA" id="ARBA00023136"/>
    </source>
</evidence>
<dbReference type="Pfam" id="PF00593">
    <property type="entry name" value="TonB_dep_Rec_b-barrel"/>
    <property type="match status" value="1"/>
</dbReference>
<feature type="domain" description="TonB-dependent receptor plug" evidence="15">
    <location>
        <begin position="44"/>
        <end position="155"/>
    </location>
</feature>
<evidence type="ECO:0000256" key="12">
    <source>
        <dbReference type="RuleBase" id="RU003357"/>
    </source>
</evidence>
<evidence type="ECO:0000256" key="1">
    <source>
        <dbReference type="ARBA" id="ARBA00004571"/>
    </source>
</evidence>
<keyword evidence="9 11" id="KW-0472">Membrane</keyword>
<keyword evidence="5 11" id="KW-0812">Transmembrane</keyword>
<dbReference type="InterPro" id="IPR000531">
    <property type="entry name" value="Beta-barrel_TonB"/>
</dbReference>
<dbReference type="SUPFAM" id="SSF56935">
    <property type="entry name" value="Porins"/>
    <property type="match status" value="1"/>
</dbReference>
<evidence type="ECO:0000256" key="5">
    <source>
        <dbReference type="ARBA" id="ARBA00022692"/>
    </source>
</evidence>
<dbReference type="Gene3D" id="2.40.170.20">
    <property type="entry name" value="TonB-dependent receptor, beta-barrel domain"/>
    <property type="match status" value="1"/>
</dbReference>
<dbReference type="GO" id="GO:0009279">
    <property type="term" value="C:cell outer membrane"/>
    <property type="evidence" value="ECO:0007669"/>
    <property type="project" value="UniProtKB-SubCell"/>
</dbReference>
<dbReference type="InterPro" id="IPR039426">
    <property type="entry name" value="TonB-dep_rcpt-like"/>
</dbReference>
<keyword evidence="3 11" id="KW-1134">Transmembrane beta strand</keyword>
<name>A0A418NQT7_9SPHN</name>
<evidence type="ECO:0000256" key="10">
    <source>
        <dbReference type="ARBA" id="ARBA00023237"/>
    </source>
</evidence>
<evidence type="ECO:0000256" key="3">
    <source>
        <dbReference type="ARBA" id="ARBA00022452"/>
    </source>
</evidence>
<feature type="chain" id="PRO_5019422998" evidence="13">
    <location>
        <begin position="23"/>
        <end position="737"/>
    </location>
</feature>
<feature type="domain" description="TonB-dependent receptor-like beta-barrel" evidence="14">
    <location>
        <begin position="285"/>
        <end position="693"/>
    </location>
</feature>
<dbReference type="GO" id="GO:0006826">
    <property type="term" value="P:iron ion transport"/>
    <property type="evidence" value="ECO:0007669"/>
    <property type="project" value="UniProtKB-KW"/>
</dbReference>
<keyword evidence="10 11" id="KW-0998">Cell outer membrane</keyword>
<dbReference type="EMBL" id="QXFL01000005">
    <property type="protein sequence ID" value="RIV84997.1"/>
    <property type="molecule type" value="Genomic_DNA"/>
</dbReference>
<evidence type="ECO:0000256" key="4">
    <source>
        <dbReference type="ARBA" id="ARBA00022496"/>
    </source>
</evidence>
<evidence type="ECO:0000313" key="17">
    <source>
        <dbReference type="Proteomes" id="UP000286576"/>
    </source>
</evidence>
<dbReference type="OrthoDB" id="9760333at2"/>
<dbReference type="PROSITE" id="PS52016">
    <property type="entry name" value="TONB_DEPENDENT_REC_3"/>
    <property type="match status" value="1"/>
</dbReference>
<keyword evidence="17" id="KW-1185">Reference proteome</keyword>
<accession>A0A418NQT7</accession>
<dbReference type="AlphaFoldDB" id="A0A418NQT7"/>
<keyword evidence="13" id="KW-0732">Signal</keyword>
<keyword evidence="6" id="KW-0408">Iron</keyword>
<dbReference type="RefSeq" id="WP_119587225.1">
    <property type="nucleotide sequence ID" value="NZ_CAWODQ010000025.1"/>
</dbReference>
<keyword evidence="4" id="KW-0410">Iron transport</keyword>
<feature type="signal peptide" evidence="13">
    <location>
        <begin position="1"/>
        <end position="22"/>
    </location>
</feature>
<evidence type="ECO:0000256" key="2">
    <source>
        <dbReference type="ARBA" id="ARBA00022448"/>
    </source>
</evidence>
<evidence type="ECO:0000259" key="14">
    <source>
        <dbReference type="Pfam" id="PF00593"/>
    </source>
</evidence>
<dbReference type="CDD" id="cd01347">
    <property type="entry name" value="ligand_gated_channel"/>
    <property type="match status" value="1"/>
</dbReference>
<protein>
    <submittedName>
        <fullName evidence="16">TonB-dependent receptor</fullName>
    </submittedName>
</protein>
<evidence type="ECO:0000256" key="6">
    <source>
        <dbReference type="ARBA" id="ARBA00023004"/>
    </source>
</evidence>
<dbReference type="PANTHER" id="PTHR32552">
    <property type="entry name" value="FERRICHROME IRON RECEPTOR-RELATED"/>
    <property type="match status" value="1"/>
</dbReference>
<evidence type="ECO:0000256" key="13">
    <source>
        <dbReference type="SAM" id="SignalP"/>
    </source>
</evidence>
<keyword evidence="8 12" id="KW-0798">TonB box</keyword>
<dbReference type="PANTHER" id="PTHR32552:SF81">
    <property type="entry name" value="TONB-DEPENDENT OUTER MEMBRANE RECEPTOR"/>
    <property type="match status" value="1"/>
</dbReference>
<evidence type="ECO:0000313" key="16">
    <source>
        <dbReference type="EMBL" id="RIV84997.1"/>
    </source>
</evidence>
<keyword evidence="2 11" id="KW-0813">Transport</keyword>
<proteinExistence type="inferred from homology"/>
<gene>
    <name evidence="16" type="ORF">D2V07_11870</name>
</gene>
<keyword evidence="7" id="KW-0406">Ion transport</keyword>
<organism evidence="16 17">
    <name type="scientific">Aurantiacibacter zhengii</name>
    <dbReference type="NCBI Taxonomy" id="2307003"/>
    <lineage>
        <taxon>Bacteria</taxon>
        <taxon>Pseudomonadati</taxon>
        <taxon>Pseudomonadota</taxon>
        <taxon>Alphaproteobacteria</taxon>
        <taxon>Sphingomonadales</taxon>
        <taxon>Erythrobacteraceae</taxon>
        <taxon>Aurantiacibacter</taxon>
    </lineage>
</organism>
<evidence type="ECO:0000256" key="11">
    <source>
        <dbReference type="PROSITE-ProRule" id="PRU01360"/>
    </source>
</evidence>
<comment type="caution">
    <text evidence="16">The sequence shown here is derived from an EMBL/GenBank/DDBJ whole genome shotgun (WGS) entry which is preliminary data.</text>
</comment>
<evidence type="ECO:0000256" key="7">
    <source>
        <dbReference type="ARBA" id="ARBA00023065"/>
    </source>
</evidence>
<comment type="similarity">
    <text evidence="11 12">Belongs to the TonB-dependent receptor family.</text>
</comment>
<dbReference type="InterPro" id="IPR036942">
    <property type="entry name" value="Beta-barrel_TonB_sf"/>
</dbReference>
<reference evidence="16 17" key="1">
    <citation type="submission" date="2018-08" db="EMBL/GenBank/DDBJ databases">
        <title>Erythrobacter zhengii sp.nov., a bacterium isolated from deep-sea sediment.</title>
        <authorList>
            <person name="Fang C."/>
            <person name="Wu Y.-H."/>
            <person name="Sun C."/>
            <person name="Wang H."/>
            <person name="Cheng H."/>
            <person name="Meng F.-X."/>
            <person name="Wang C.-S."/>
            <person name="Xu X.-W."/>
        </authorList>
    </citation>
    <scope>NUCLEOTIDE SEQUENCE [LARGE SCALE GENOMIC DNA]</scope>
    <source>
        <strain evidence="16 17">V18</strain>
    </source>
</reference>
<evidence type="ECO:0000259" key="15">
    <source>
        <dbReference type="Pfam" id="PF07715"/>
    </source>
</evidence>
<keyword evidence="16" id="KW-0675">Receptor</keyword>
<dbReference type="Proteomes" id="UP000286576">
    <property type="component" value="Unassembled WGS sequence"/>
</dbReference>
<evidence type="ECO:0000256" key="8">
    <source>
        <dbReference type="ARBA" id="ARBA00023077"/>
    </source>
</evidence>
<dbReference type="Pfam" id="PF07715">
    <property type="entry name" value="Plug"/>
    <property type="match status" value="1"/>
</dbReference>